<dbReference type="GO" id="GO:0008270">
    <property type="term" value="F:zinc ion binding"/>
    <property type="evidence" value="ECO:0007669"/>
    <property type="project" value="UniProtKB-KW"/>
</dbReference>
<dbReference type="Pfam" id="PF13639">
    <property type="entry name" value="zf-RING_2"/>
    <property type="match status" value="1"/>
</dbReference>
<dbReference type="InParanoid" id="A0A251SCH8"/>
<proteinExistence type="predicted"/>
<evidence type="ECO:0000313" key="11">
    <source>
        <dbReference type="Proteomes" id="UP000215914"/>
    </source>
</evidence>
<keyword evidence="4" id="KW-0862">Zinc</keyword>
<keyword evidence="3 6" id="KW-0863">Zinc-finger</keyword>
<evidence type="ECO:0000256" key="4">
    <source>
        <dbReference type="ARBA" id="ARBA00022833"/>
    </source>
</evidence>
<keyword evidence="11" id="KW-1185">Reference proteome</keyword>
<comment type="subcellular location">
    <subcellularLocation>
        <location evidence="1">Membrane</location>
    </subcellularLocation>
</comment>
<evidence type="ECO:0000256" key="7">
    <source>
        <dbReference type="SAM" id="Phobius"/>
    </source>
</evidence>
<evidence type="ECO:0000256" key="5">
    <source>
        <dbReference type="ARBA" id="ARBA00023136"/>
    </source>
</evidence>
<name>A0A251SCH8_HELAN</name>
<dbReference type="PANTHER" id="PTHR46151">
    <property type="entry name" value="NEP1-INTERACTING PROTEIN-LIKE 2"/>
    <property type="match status" value="1"/>
</dbReference>
<evidence type="ECO:0000256" key="2">
    <source>
        <dbReference type="ARBA" id="ARBA00022723"/>
    </source>
</evidence>
<accession>A0A251SCH8</accession>
<dbReference type="InterPro" id="IPR001841">
    <property type="entry name" value="Znf_RING"/>
</dbReference>
<dbReference type="SUPFAM" id="SSF57850">
    <property type="entry name" value="RING/U-box"/>
    <property type="match status" value="1"/>
</dbReference>
<evidence type="ECO:0000259" key="8">
    <source>
        <dbReference type="PROSITE" id="PS50089"/>
    </source>
</evidence>
<dbReference type="OMA" id="CPICLHD"/>
<dbReference type="EMBL" id="CM007904">
    <property type="protein sequence ID" value="OTF96453.1"/>
    <property type="molecule type" value="Genomic_DNA"/>
</dbReference>
<reference evidence="9" key="3">
    <citation type="submission" date="2020-06" db="EMBL/GenBank/DDBJ databases">
        <title>Helianthus annuus Genome sequencing and assembly Release 2.</title>
        <authorList>
            <person name="Gouzy J."/>
            <person name="Langlade N."/>
            <person name="Munos S."/>
        </authorList>
    </citation>
    <scope>NUCLEOTIDE SEQUENCE</scope>
    <source>
        <tissue evidence="9">Leaves</tissue>
    </source>
</reference>
<feature type="transmembrane region" description="Helical" evidence="7">
    <location>
        <begin position="34"/>
        <end position="58"/>
    </location>
</feature>
<dbReference type="Gene3D" id="3.30.40.10">
    <property type="entry name" value="Zinc/RING finger domain, C3HC4 (zinc finger)"/>
    <property type="match status" value="1"/>
</dbReference>
<dbReference type="FunCoup" id="A0A251SCH8">
    <property type="interactions" value="1"/>
</dbReference>
<evidence type="ECO:0000313" key="9">
    <source>
        <dbReference type="EMBL" id="KAF5766655.1"/>
    </source>
</evidence>
<dbReference type="Proteomes" id="UP000215914">
    <property type="component" value="Chromosome 15"/>
</dbReference>
<keyword evidence="7" id="KW-0812">Transmembrane</keyword>
<dbReference type="Gramene" id="mRNA:HanXRQr2_Chr15g0717901">
    <property type="protein sequence ID" value="mRNA:HanXRQr2_Chr15g0717901"/>
    <property type="gene ID" value="HanXRQr2_Chr15g0717901"/>
</dbReference>
<dbReference type="EMBL" id="MNCJ02000330">
    <property type="protein sequence ID" value="KAF5766655.1"/>
    <property type="molecule type" value="Genomic_DNA"/>
</dbReference>
<organism evidence="10 11">
    <name type="scientific">Helianthus annuus</name>
    <name type="common">Common sunflower</name>
    <dbReference type="NCBI Taxonomy" id="4232"/>
    <lineage>
        <taxon>Eukaryota</taxon>
        <taxon>Viridiplantae</taxon>
        <taxon>Streptophyta</taxon>
        <taxon>Embryophyta</taxon>
        <taxon>Tracheophyta</taxon>
        <taxon>Spermatophyta</taxon>
        <taxon>Magnoliopsida</taxon>
        <taxon>eudicotyledons</taxon>
        <taxon>Gunneridae</taxon>
        <taxon>Pentapetalae</taxon>
        <taxon>asterids</taxon>
        <taxon>campanulids</taxon>
        <taxon>Asterales</taxon>
        <taxon>Asteraceae</taxon>
        <taxon>Asteroideae</taxon>
        <taxon>Heliantheae alliance</taxon>
        <taxon>Heliantheae</taxon>
        <taxon>Helianthus</taxon>
    </lineage>
</organism>
<feature type="domain" description="RING-type" evidence="8">
    <location>
        <begin position="163"/>
        <end position="205"/>
    </location>
</feature>
<sequence>MHHLLVSFECQSSLLHLHRPPHMADFQIRLLLNVVFRVFTAFITCTVGALIGIITGAIKGQATETGMLRGAGAGAVSGAIVALQAVDMIANGEPFSKVALLRSLLHGKLFIEWTSAMETSFTDMFDMENTVTRGLSEEDINDLPKHVFEGLSNRDDTSNETNCVICLQDLENKEEGRELPSCRHVFHVQCIDEWLIRQGSCPVCRRNVIV</sequence>
<reference evidence="9 11" key="1">
    <citation type="journal article" date="2017" name="Nature">
        <title>The sunflower genome provides insights into oil metabolism, flowering and Asterid evolution.</title>
        <authorList>
            <person name="Badouin H."/>
            <person name="Gouzy J."/>
            <person name="Grassa C.J."/>
            <person name="Murat F."/>
            <person name="Staton S.E."/>
            <person name="Cottret L."/>
            <person name="Lelandais-Briere C."/>
            <person name="Owens G.L."/>
            <person name="Carrere S."/>
            <person name="Mayjonade B."/>
            <person name="Legrand L."/>
            <person name="Gill N."/>
            <person name="Kane N.C."/>
            <person name="Bowers J.E."/>
            <person name="Hubner S."/>
            <person name="Bellec A."/>
            <person name="Berard A."/>
            <person name="Berges H."/>
            <person name="Blanchet N."/>
            <person name="Boniface M.C."/>
            <person name="Brunel D."/>
            <person name="Catrice O."/>
            <person name="Chaidir N."/>
            <person name="Claudel C."/>
            <person name="Donnadieu C."/>
            <person name="Faraut T."/>
            <person name="Fievet G."/>
            <person name="Helmstetter N."/>
            <person name="King M."/>
            <person name="Knapp S.J."/>
            <person name="Lai Z."/>
            <person name="Le Paslier M.C."/>
            <person name="Lippi Y."/>
            <person name="Lorenzon L."/>
            <person name="Mandel J.R."/>
            <person name="Marage G."/>
            <person name="Marchand G."/>
            <person name="Marquand E."/>
            <person name="Bret-Mestries E."/>
            <person name="Morien E."/>
            <person name="Nambeesan S."/>
            <person name="Nguyen T."/>
            <person name="Pegot-Espagnet P."/>
            <person name="Pouilly N."/>
            <person name="Raftis F."/>
            <person name="Sallet E."/>
            <person name="Schiex T."/>
            <person name="Thomas J."/>
            <person name="Vandecasteele C."/>
            <person name="Vares D."/>
            <person name="Vear F."/>
            <person name="Vautrin S."/>
            <person name="Crespi M."/>
            <person name="Mangin B."/>
            <person name="Burke J.M."/>
            <person name="Salse J."/>
            <person name="Munos S."/>
            <person name="Vincourt P."/>
            <person name="Rieseberg L.H."/>
            <person name="Langlade N.B."/>
        </authorList>
    </citation>
    <scope>NUCLEOTIDE SEQUENCE [LARGE SCALE GENOMIC DNA]</scope>
    <source>
        <strain evidence="11">cv. SF193</strain>
        <tissue evidence="9">Leaves</tissue>
    </source>
</reference>
<keyword evidence="5 7" id="KW-0472">Membrane</keyword>
<dbReference type="CDD" id="cd16461">
    <property type="entry name" value="RING-H2_EL5-like"/>
    <property type="match status" value="1"/>
</dbReference>
<reference evidence="10" key="2">
    <citation type="submission" date="2017-02" db="EMBL/GenBank/DDBJ databases">
        <title>Sunflower complete genome.</title>
        <authorList>
            <person name="Langlade N."/>
            <person name="Munos S."/>
        </authorList>
    </citation>
    <scope>NUCLEOTIDE SEQUENCE [LARGE SCALE GENOMIC DNA]</scope>
    <source>
        <tissue evidence="10">Leaves</tissue>
    </source>
</reference>
<evidence type="ECO:0000313" key="10">
    <source>
        <dbReference type="EMBL" id="OTF96453.1"/>
    </source>
</evidence>
<dbReference type="PROSITE" id="PS50089">
    <property type="entry name" value="ZF_RING_2"/>
    <property type="match status" value="1"/>
</dbReference>
<evidence type="ECO:0000256" key="1">
    <source>
        <dbReference type="ARBA" id="ARBA00004370"/>
    </source>
</evidence>
<keyword evidence="2" id="KW-0479">Metal-binding</keyword>
<evidence type="ECO:0000256" key="6">
    <source>
        <dbReference type="PROSITE-ProRule" id="PRU00175"/>
    </source>
</evidence>
<evidence type="ECO:0000256" key="3">
    <source>
        <dbReference type="ARBA" id="ARBA00022771"/>
    </source>
</evidence>
<protein>
    <submittedName>
        <fullName evidence="10">Putative zinc finger, RING/FYVE/PHD-type</fullName>
    </submittedName>
    <submittedName>
        <fullName evidence="9">Transcription factor C2H2 family</fullName>
    </submittedName>
</protein>
<gene>
    <name evidence="10" type="ORF">HannXRQ_Chr15g0494371</name>
    <name evidence="9" type="ORF">HanXRQr2_Chr15g0717901</name>
</gene>
<dbReference type="InterPro" id="IPR013083">
    <property type="entry name" value="Znf_RING/FYVE/PHD"/>
</dbReference>
<keyword evidence="7" id="KW-1133">Transmembrane helix</keyword>
<dbReference type="AlphaFoldDB" id="A0A251SCH8"/>
<dbReference type="SMART" id="SM00184">
    <property type="entry name" value="RING"/>
    <property type="match status" value="1"/>
</dbReference>
<dbReference type="PANTHER" id="PTHR46151:SF12">
    <property type="entry name" value="RING_U-BOX SUPERFAMILY PROTEIN"/>
    <property type="match status" value="1"/>
</dbReference>
<dbReference type="GO" id="GO:0016020">
    <property type="term" value="C:membrane"/>
    <property type="evidence" value="ECO:0007669"/>
    <property type="project" value="UniProtKB-SubCell"/>
</dbReference>